<evidence type="ECO:0000256" key="7">
    <source>
        <dbReference type="SAM" id="Phobius"/>
    </source>
</evidence>
<dbReference type="Pfam" id="PF03600">
    <property type="entry name" value="CitMHS"/>
    <property type="match status" value="1"/>
</dbReference>
<comment type="subcellular location">
    <subcellularLocation>
        <location evidence="1">Membrane</location>
        <topology evidence="1">Multi-pass membrane protein</topology>
    </subcellularLocation>
</comment>
<organism evidence="9 10">
    <name type="scientific">Rhodococcus ruber</name>
    <dbReference type="NCBI Taxonomy" id="1830"/>
    <lineage>
        <taxon>Bacteria</taxon>
        <taxon>Bacillati</taxon>
        <taxon>Actinomycetota</taxon>
        <taxon>Actinomycetes</taxon>
        <taxon>Mycobacteriales</taxon>
        <taxon>Nocardiaceae</taxon>
        <taxon>Rhodococcus</taxon>
    </lineage>
</organism>
<feature type="transmembrane region" description="Helical" evidence="7">
    <location>
        <begin position="456"/>
        <end position="477"/>
    </location>
</feature>
<evidence type="ECO:0000256" key="1">
    <source>
        <dbReference type="ARBA" id="ARBA00004141"/>
    </source>
</evidence>
<dbReference type="InterPro" id="IPR004680">
    <property type="entry name" value="Cit_transptr-like_dom"/>
</dbReference>
<protein>
    <submittedName>
        <fullName evidence="9">SLC13 family permease</fullName>
    </submittedName>
</protein>
<keyword evidence="4 7" id="KW-1133">Transmembrane helix</keyword>
<feature type="transmembrane region" description="Helical" evidence="7">
    <location>
        <begin position="279"/>
        <end position="296"/>
    </location>
</feature>
<sequence length="479" mass="50163">MLVILGFSMIAVFMYLIMSKRITPVAALILVPTVFGLFAGAGLGLSDIIMEALLKLAPTAALLFFAITFFGIMIDVGLFDPLIRLILKFVKNDPMRLVVGTALLTSIVSLDGDGSTTFIIVTSAFLPIYLKLRMSPVVLTVVAATANGVLNTVPWGGSTARASAALGVSPIDIFVPMIPAIAAGLIAVTVLAYFLGRAERRRVGTLTLDPESRILRRESVTTTAGTGGSASTGSDRPATGSAGTGDDIPATATPETSDFGDLPEDAAAHLHRPKARPKLVWLNLALTIAVMTLLVLDIVEPPVTFMIAVGIALVLNFPRVSEQSDQIKAHASSVVSVVALVFAASVLTGVLNGTGMVEEMSRWLVNVIPDAFGPHLAIVAGVLSIPLTFLMSNDAFFFGVLPVLTETASHYGITSEEMARAAIVGQPLHTSSPLVASFLLLIGLAKVELGAHLRKAIWRASLVCVVMLAVGALTAAYPG</sequence>
<feature type="transmembrane region" description="Helical" evidence="7">
    <location>
        <begin position="137"/>
        <end position="153"/>
    </location>
</feature>
<feature type="transmembrane region" description="Helical" evidence="7">
    <location>
        <begin position="29"/>
        <end position="50"/>
    </location>
</feature>
<evidence type="ECO:0000259" key="8">
    <source>
        <dbReference type="Pfam" id="PF03600"/>
    </source>
</evidence>
<accession>A0ABT4MLQ9</accession>
<evidence type="ECO:0000313" key="10">
    <source>
        <dbReference type="Proteomes" id="UP001081071"/>
    </source>
</evidence>
<evidence type="ECO:0000256" key="6">
    <source>
        <dbReference type="SAM" id="MobiDB-lite"/>
    </source>
</evidence>
<feature type="transmembrane region" description="Helical" evidence="7">
    <location>
        <begin position="330"/>
        <end position="351"/>
    </location>
</feature>
<feature type="region of interest" description="Disordered" evidence="6">
    <location>
        <begin position="217"/>
        <end position="263"/>
    </location>
</feature>
<comment type="caution">
    <text evidence="9">The sequence shown here is derived from an EMBL/GenBank/DDBJ whole genome shotgun (WGS) entry which is preliminary data.</text>
</comment>
<dbReference type="EMBL" id="JAPWIJ010000012">
    <property type="protein sequence ID" value="MCZ4521599.1"/>
    <property type="molecule type" value="Genomic_DNA"/>
</dbReference>
<dbReference type="RefSeq" id="WP_269608055.1">
    <property type="nucleotide sequence ID" value="NZ_JAPWIJ010000012.1"/>
</dbReference>
<dbReference type="Proteomes" id="UP001081071">
    <property type="component" value="Unassembled WGS sequence"/>
</dbReference>
<evidence type="ECO:0000256" key="2">
    <source>
        <dbReference type="ARBA" id="ARBA00022448"/>
    </source>
</evidence>
<evidence type="ECO:0000313" key="9">
    <source>
        <dbReference type="EMBL" id="MCZ4521599.1"/>
    </source>
</evidence>
<keyword evidence="2" id="KW-0813">Transport</keyword>
<evidence type="ECO:0000256" key="3">
    <source>
        <dbReference type="ARBA" id="ARBA00022692"/>
    </source>
</evidence>
<feature type="transmembrane region" description="Helical" evidence="7">
    <location>
        <begin position="62"/>
        <end position="87"/>
    </location>
</feature>
<proteinExistence type="predicted"/>
<evidence type="ECO:0000256" key="4">
    <source>
        <dbReference type="ARBA" id="ARBA00022989"/>
    </source>
</evidence>
<keyword evidence="3 7" id="KW-0812">Transmembrane</keyword>
<keyword evidence="10" id="KW-1185">Reference proteome</keyword>
<reference evidence="9" key="1">
    <citation type="submission" date="2022-12" db="EMBL/GenBank/DDBJ databases">
        <authorList>
            <person name="Krivoruchko A.V."/>
            <person name="Elkin A."/>
        </authorList>
    </citation>
    <scope>NUCLEOTIDE SEQUENCE</scope>
    <source>
        <strain evidence="9">IEGM 1391</strain>
    </source>
</reference>
<feature type="transmembrane region" description="Helical" evidence="7">
    <location>
        <begin position="371"/>
        <end position="390"/>
    </location>
</feature>
<evidence type="ECO:0000256" key="5">
    <source>
        <dbReference type="ARBA" id="ARBA00023136"/>
    </source>
</evidence>
<gene>
    <name evidence="9" type="ORF">O4220_24025</name>
</gene>
<feature type="transmembrane region" description="Helical" evidence="7">
    <location>
        <begin position="173"/>
        <end position="195"/>
    </location>
</feature>
<feature type="transmembrane region" description="Helical" evidence="7">
    <location>
        <begin position="302"/>
        <end position="318"/>
    </location>
</feature>
<keyword evidence="5 7" id="KW-0472">Membrane</keyword>
<feature type="transmembrane region" description="Helical" evidence="7">
    <location>
        <begin position="107"/>
        <end position="130"/>
    </location>
</feature>
<feature type="domain" description="Citrate transporter-like" evidence="8">
    <location>
        <begin position="13"/>
        <end position="425"/>
    </location>
</feature>
<name>A0ABT4MLQ9_9NOCA</name>